<keyword evidence="2 7" id="KW-0349">Heme</keyword>
<dbReference type="PANTHER" id="PTHR24291">
    <property type="entry name" value="CYTOCHROME P450 FAMILY 4"/>
    <property type="match status" value="1"/>
</dbReference>
<protein>
    <recommendedName>
        <fullName evidence="12">Cytochrome P450</fullName>
    </recommendedName>
</protein>
<dbReference type="AlphaFoldDB" id="A0A815SPH4"/>
<reference evidence="9" key="1">
    <citation type="submission" date="2021-02" db="EMBL/GenBank/DDBJ databases">
        <authorList>
            <person name="Nowell W R."/>
        </authorList>
    </citation>
    <scope>NUCLEOTIDE SEQUENCE</scope>
</reference>
<evidence type="ECO:0008006" key="12">
    <source>
        <dbReference type="Google" id="ProtNLM"/>
    </source>
</evidence>
<keyword evidence="5 7" id="KW-0408">Iron</keyword>
<comment type="similarity">
    <text evidence="1 8">Belongs to the cytochrome P450 family.</text>
</comment>
<evidence type="ECO:0000256" key="5">
    <source>
        <dbReference type="ARBA" id="ARBA00023004"/>
    </source>
</evidence>
<dbReference type="EMBL" id="CAJNOT010006784">
    <property type="protein sequence ID" value="CAF1496183.1"/>
    <property type="molecule type" value="Genomic_DNA"/>
</dbReference>
<evidence type="ECO:0000256" key="1">
    <source>
        <dbReference type="ARBA" id="ARBA00010617"/>
    </source>
</evidence>
<sequence length="499" mass="57465">MFLVLLCIPVLILLITLAAIYFKLIRPGRRIYNIFRAQGINCEPFVPLFGQIYDFHRYQQADIRIAYHDDLIRKHGNVYLFSVGPAVHLVINEPDMIADVLRRNNAQNYVKPQIITNMLKPLIGKHNLLIAEDNEYERGRRMLNPVFYQANLESMISIIVHRTTKCIDSLSNKSNFRQESQQQVDLQILFNRLTLSVIVSCAFGSDFEINAYAKHVMCRVFNEMFDAIMYRGLRMIYQIPFLSKLPFWKKDVVDNGARMISEFIDQIIIDRRQGHSSSVFNSSDLLDLLLSAVDDEGQLFTNQEIKDQALVFVVAGSETTGNLMVWLFYILMTHEDVLQACREEIDRVLSNGIEPTNEHLAELVVCEAVINETLRLYPSIPLFLRYCIREHTVGKKHQLHIPVGTTPRSLEFDYTRWIRDPKTGLRPKLPHPFAYLPFGAGPRNCIGQNFALLEAKIILAMFLQRCDFKLVPGQKIVPEEKPTLKAKYGIFANISKRGI</sequence>
<evidence type="ECO:0000313" key="10">
    <source>
        <dbReference type="EMBL" id="CAF3729284.1"/>
    </source>
</evidence>
<dbReference type="PRINTS" id="PR00463">
    <property type="entry name" value="EP450I"/>
</dbReference>
<evidence type="ECO:0000256" key="3">
    <source>
        <dbReference type="ARBA" id="ARBA00022723"/>
    </source>
</evidence>
<dbReference type="EMBL" id="CAJOBD010000864">
    <property type="protein sequence ID" value="CAF3729284.1"/>
    <property type="molecule type" value="Genomic_DNA"/>
</dbReference>
<comment type="cofactor">
    <cofactor evidence="7">
        <name>heme</name>
        <dbReference type="ChEBI" id="CHEBI:30413"/>
    </cofactor>
</comment>
<dbReference type="Proteomes" id="UP000663864">
    <property type="component" value="Unassembled WGS sequence"/>
</dbReference>
<dbReference type="GO" id="GO:0005506">
    <property type="term" value="F:iron ion binding"/>
    <property type="evidence" value="ECO:0007669"/>
    <property type="project" value="InterPro"/>
</dbReference>
<evidence type="ECO:0000313" key="9">
    <source>
        <dbReference type="EMBL" id="CAF1496183.1"/>
    </source>
</evidence>
<dbReference type="InterPro" id="IPR002401">
    <property type="entry name" value="Cyt_P450_E_grp-I"/>
</dbReference>
<accession>A0A815SPH4</accession>
<dbReference type="GO" id="GO:0020037">
    <property type="term" value="F:heme binding"/>
    <property type="evidence" value="ECO:0007669"/>
    <property type="project" value="InterPro"/>
</dbReference>
<evidence type="ECO:0000313" key="11">
    <source>
        <dbReference type="Proteomes" id="UP000663864"/>
    </source>
</evidence>
<organism evidence="9 11">
    <name type="scientific">Rotaria sordida</name>
    <dbReference type="NCBI Taxonomy" id="392033"/>
    <lineage>
        <taxon>Eukaryota</taxon>
        <taxon>Metazoa</taxon>
        <taxon>Spiralia</taxon>
        <taxon>Gnathifera</taxon>
        <taxon>Rotifera</taxon>
        <taxon>Eurotatoria</taxon>
        <taxon>Bdelloidea</taxon>
        <taxon>Philodinida</taxon>
        <taxon>Philodinidae</taxon>
        <taxon>Rotaria</taxon>
    </lineage>
</organism>
<comment type="caution">
    <text evidence="9">The sequence shown here is derived from an EMBL/GenBank/DDBJ whole genome shotgun (WGS) entry which is preliminary data.</text>
</comment>
<dbReference type="GO" id="GO:0004497">
    <property type="term" value="F:monooxygenase activity"/>
    <property type="evidence" value="ECO:0007669"/>
    <property type="project" value="UniProtKB-KW"/>
</dbReference>
<gene>
    <name evidence="10" type="ORF">JBS370_LOCUS11304</name>
    <name evidence="9" type="ORF">ZHD862_LOCUS37238</name>
</gene>
<evidence type="ECO:0000256" key="7">
    <source>
        <dbReference type="PIRSR" id="PIRSR602401-1"/>
    </source>
</evidence>
<dbReference type="InterPro" id="IPR050196">
    <property type="entry name" value="Cytochrome_P450_Monoox"/>
</dbReference>
<keyword evidence="6 8" id="KW-0503">Monooxygenase</keyword>
<evidence type="ECO:0000256" key="2">
    <source>
        <dbReference type="ARBA" id="ARBA00022617"/>
    </source>
</evidence>
<dbReference type="GO" id="GO:0016705">
    <property type="term" value="F:oxidoreductase activity, acting on paired donors, with incorporation or reduction of molecular oxygen"/>
    <property type="evidence" value="ECO:0007669"/>
    <property type="project" value="InterPro"/>
</dbReference>
<keyword evidence="4 8" id="KW-0560">Oxidoreductase</keyword>
<dbReference type="InterPro" id="IPR017972">
    <property type="entry name" value="Cyt_P450_CS"/>
</dbReference>
<dbReference type="PRINTS" id="PR00385">
    <property type="entry name" value="P450"/>
</dbReference>
<evidence type="ECO:0000256" key="6">
    <source>
        <dbReference type="ARBA" id="ARBA00023033"/>
    </source>
</evidence>
<keyword evidence="3 7" id="KW-0479">Metal-binding</keyword>
<dbReference type="PROSITE" id="PS00086">
    <property type="entry name" value="CYTOCHROME_P450"/>
    <property type="match status" value="1"/>
</dbReference>
<dbReference type="Gene3D" id="1.10.630.10">
    <property type="entry name" value="Cytochrome P450"/>
    <property type="match status" value="1"/>
</dbReference>
<dbReference type="Pfam" id="PF00067">
    <property type="entry name" value="p450"/>
    <property type="match status" value="2"/>
</dbReference>
<dbReference type="InterPro" id="IPR001128">
    <property type="entry name" value="Cyt_P450"/>
</dbReference>
<evidence type="ECO:0000256" key="4">
    <source>
        <dbReference type="ARBA" id="ARBA00023002"/>
    </source>
</evidence>
<dbReference type="Proteomes" id="UP000663836">
    <property type="component" value="Unassembled WGS sequence"/>
</dbReference>
<dbReference type="InterPro" id="IPR036396">
    <property type="entry name" value="Cyt_P450_sf"/>
</dbReference>
<dbReference type="SUPFAM" id="SSF48264">
    <property type="entry name" value="Cytochrome P450"/>
    <property type="match status" value="1"/>
</dbReference>
<proteinExistence type="inferred from homology"/>
<feature type="binding site" description="axial binding residue" evidence="7">
    <location>
        <position position="445"/>
    </location>
    <ligand>
        <name>heme</name>
        <dbReference type="ChEBI" id="CHEBI:30413"/>
    </ligand>
    <ligandPart>
        <name>Fe</name>
        <dbReference type="ChEBI" id="CHEBI:18248"/>
    </ligandPart>
</feature>
<name>A0A815SPH4_9BILA</name>
<dbReference type="PANTHER" id="PTHR24291:SF50">
    <property type="entry name" value="BIFUNCTIONAL ALBAFLAVENONE MONOOXYGENASE_TERPENE SYNTHASE"/>
    <property type="match status" value="1"/>
</dbReference>
<evidence type="ECO:0000256" key="8">
    <source>
        <dbReference type="RuleBase" id="RU000461"/>
    </source>
</evidence>